<evidence type="ECO:0000313" key="1">
    <source>
        <dbReference type="EMBL" id="SVB50344.1"/>
    </source>
</evidence>
<organism evidence="1">
    <name type="scientific">marine metagenome</name>
    <dbReference type="NCBI Taxonomy" id="408172"/>
    <lineage>
        <taxon>unclassified sequences</taxon>
        <taxon>metagenomes</taxon>
        <taxon>ecological metagenomes</taxon>
    </lineage>
</organism>
<reference evidence="1" key="1">
    <citation type="submission" date="2018-05" db="EMBL/GenBank/DDBJ databases">
        <authorList>
            <person name="Lanie J.A."/>
            <person name="Ng W.-L."/>
            <person name="Kazmierczak K.M."/>
            <person name="Andrzejewski T.M."/>
            <person name="Davidsen T.M."/>
            <person name="Wayne K.J."/>
            <person name="Tettelin H."/>
            <person name="Glass J.I."/>
            <person name="Rusch D."/>
            <person name="Podicherti R."/>
            <person name="Tsui H.-C.T."/>
            <person name="Winkler M.E."/>
        </authorList>
    </citation>
    <scope>NUCLEOTIDE SEQUENCE</scope>
</reference>
<dbReference type="EMBL" id="UINC01044634">
    <property type="protein sequence ID" value="SVB50344.1"/>
    <property type="molecule type" value="Genomic_DNA"/>
</dbReference>
<dbReference type="AlphaFoldDB" id="A0A382EJW0"/>
<accession>A0A382EJW0</accession>
<sequence length="89" mass="10608">MTDVERTNIESYFENINNLIALQEALDRSLKHTSSEIDFAMSWLEDQYDEDELTLHDSYNKIFSDQYTKTMKQVLENILPCWKLVNNKK</sequence>
<gene>
    <name evidence="1" type="ORF">METZ01_LOCUS203198</name>
</gene>
<protein>
    <submittedName>
        <fullName evidence="1">Uncharacterized protein</fullName>
    </submittedName>
</protein>
<proteinExistence type="predicted"/>
<name>A0A382EJW0_9ZZZZ</name>